<accession>A0A6B2LG80</accession>
<evidence type="ECO:0000256" key="1">
    <source>
        <dbReference type="ARBA" id="ARBA00001968"/>
    </source>
</evidence>
<dbReference type="EMBL" id="GIBP01006769">
    <property type="protein sequence ID" value="NDV35738.1"/>
    <property type="molecule type" value="Transcribed_RNA"/>
</dbReference>
<keyword evidence="3" id="KW-0235">DNA replication</keyword>
<keyword evidence="2" id="KW-0436">Ligase</keyword>
<dbReference type="PANTHER" id="PTHR47810:SF1">
    <property type="entry name" value="DNA LIGASE B"/>
    <property type="match status" value="1"/>
</dbReference>
<evidence type="ECO:0000313" key="7">
    <source>
        <dbReference type="EMBL" id="NDV35738.1"/>
    </source>
</evidence>
<evidence type="ECO:0000256" key="3">
    <source>
        <dbReference type="ARBA" id="ARBA00022705"/>
    </source>
</evidence>
<dbReference type="PANTHER" id="PTHR47810">
    <property type="entry name" value="DNA LIGASE"/>
    <property type="match status" value="1"/>
</dbReference>
<keyword evidence="4" id="KW-0227">DNA damage</keyword>
<dbReference type="AlphaFoldDB" id="A0A6B2LG80"/>
<evidence type="ECO:0000259" key="6">
    <source>
        <dbReference type="Pfam" id="PF01068"/>
    </source>
</evidence>
<evidence type="ECO:0000256" key="4">
    <source>
        <dbReference type="ARBA" id="ARBA00022763"/>
    </source>
</evidence>
<comment type="cofactor">
    <cofactor evidence="1">
        <name>a divalent metal cation</name>
        <dbReference type="ChEBI" id="CHEBI:60240"/>
    </cofactor>
</comment>
<feature type="domain" description="ATP-dependent DNA ligase family profile" evidence="6">
    <location>
        <begin position="2"/>
        <end position="121"/>
    </location>
</feature>
<evidence type="ECO:0000256" key="2">
    <source>
        <dbReference type="ARBA" id="ARBA00022598"/>
    </source>
</evidence>
<dbReference type="GO" id="GO:0006260">
    <property type="term" value="P:DNA replication"/>
    <property type="evidence" value="ECO:0007669"/>
    <property type="project" value="UniProtKB-KW"/>
</dbReference>
<sequence length="207" mass="23700">MDGELWVGYDTFNELLSIRTTTEFLQNKSSKLGEIWKDVQYCVFDAPMHPGHYIERHGYATESISDCNPNIRMIPIEVCMGVDHLKASLQLVTKKKGEGLMLYHPTSPYTSGRTPNLLKVKAYEEEDVKFLSCNPNSYSYLCEQQNGVKVIVKCSGWDYMYPPSSGTVITVKHSGHFKTSLKLKYPFLLRVRTDLNWEELLQTSQDS</sequence>
<name>A0A6B2LG80_9EUKA</name>
<dbReference type="GO" id="GO:0005524">
    <property type="term" value="F:ATP binding"/>
    <property type="evidence" value="ECO:0007669"/>
    <property type="project" value="InterPro"/>
</dbReference>
<evidence type="ECO:0000256" key="5">
    <source>
        <dbReference type="ARBA" id="ARBA00023204"/>
    </source>
</evidence>
<reference evidence="7" key="1">
    <citation type="journal article" date="2020" name="J. Eukaryot. Microbiol.">
        <title>De novo Sequencing, Assembly and Annotation of the Transcriptome for the Free-Living Testate Amoeba Arcella intermedia.</title>
        <authorList>
            <person name="Ribeiro G.M."/>
            <person name="Porfirio-Sousa A.L."/>
            <person name="Maurer-Alcala X.X."/>
            <person name="Katz L.A."/>
            <person name="Lahr D.J.G."/>
        </authorList>
    </citation>
    <scope>NUCLEOTIDE SEQUENCE</scope>
</reference>
<protein>
    <recommendedName>
        <fullName evidence="6">ATP-dependent DNA ligase family profile domain-containing protein</fullName>
    </recommendedName>
</protein>
<dbReference type="Pfam" id="PF01068">
    <property type="entry name" value="DNA_ligase_A_M"/>
    <property type="match status" value="1"/>
</dbReference>
<dbReference type="InterPro" id="IPR050326">
    <property type="entry name" value="NAD_dep_DNA_ligaseB"/>
</dbReference>
<keyword evidence="5" id="KW-0234">DNA repair</keyword>
<dbReference type="InterPro" id="IPR012310">
    <property type="entry name" value="DNA_ligase_ATP-dep_cent"/>
</dbReference>
<dbReference type="SUPFAM" id="SSF56091">
    <property type="entry name" value="DNA ligase/mRNA capping enzyme, catalytic domain"/>
    <property type="match status" value="1"/>
</dbReference>
<dbReference type="InterPro" id="IPR012340">
    <property type="entry name" value="NA-bd_OB-fold"/>
</dbReference>
<dbReference type="GO" id="GO:0003910">
    <property type="term" value="F:DNA ligase (ATP) activity"/>
    <property type="evidence" value="ECO:0007669"/>
    <property type="project" value="InterPro"/>
</dbReference>
<dbReference type="GO" id="GO:0006310">
    <property type="term" value="P:DNA recombination"/>
    <property type="evidence" value="ECO:0007669"/>
    <property type="project" value="InterPro"/>
</dbReference>
<dbReference type="Gene3D" id="3.30.470.30">
    <property type="entry name" value="DNA ligase/mRNA capping enzyme"/>
    <property type="match status" value="1"/>
</dbReference>
<proteinExistence type="predicted"/>
<dbReference type="SUPFAM" id="SSF50249">
    <property type="entry name" value="Nucleic acid-binding proteins"/>
    <property type="match status" value="1"/>
</dbReference>
<dbReference type="Gene3D" id="3.30.1490.70">
    <property type="match status" value="1"/>
</dbReference>
<dbReference type="GO" id="GO:0006281">
    <property type="term" value="P:DNA repair"/>
    <property type="evidence" value="ECO:0007669"/>
    <property type="project" value="UniProtKB-KW"/>
</dbReference>
<organism evidence="7">
    <name type="scientific">Arcella intermedia</name>
    <dbReference type="NCBI Taxonomy" id="1963864"/>
    <lineage>
        <taxon>Eukaryota</taxon>
        <taxon>Amoebozoa</taxon>
        <taxon>Tubulinea</taxon>
        <taxon>Elardia</taxon>
        <taxon>Arcellinida</taxon>
        <taxon>Sphaerothecina</taxon>
        <taxon>Arcellidae</taxon>
        <taxon>Arcella</taxon>
    </lineage>
</organism>